<dbReference type="EMBL" id="AODQ01000130">
    <property type="protein sequence ID" value="EMR01264.1"/>
    <property type="molecule type" value="Genomic_DNA"/>
</dbReference>
<proteinExistence type="inferred from homology"/>
<dbReference type="InterPro" id="IPR029069">
    <property type="entry name" value="HotDog_dom_sf"/>
</dbReference>
<dbReference type="SUPFAM" id="SSF54637">
    <property type="entry name" value="Thioesterase/thiol ester dehydrase-isomerase"/>
    <property type="match status" value="1"/>
</dbReference>
<name>M7NS33_9BACT</name>
<dbReference type="STRING" id="1279009.ADICEAN_03613"/>
<dbReference type="AlphaFoldDB" id="M7NS33"/>
<dbReference type="OrthoDB" id="9791529at2"/>
<organism evidence="3 4">
    <name type="scientific">Cesiribacter andamanensis AMV16</name>
    <dbReference type="NCBI Taxonomy" id="1279009"/>
    <lineage>
        <taxon>Bacteria</taxon>
        <taxon>Pseudomonadati</taxon>
        <taxon>Bacteroidota</taxon>
        <taxon>Cytophagia</taxon>
        <taxon>Cytophagales</taxon>
        <taxon>Cesiribacteraceae</taxon>
        <taxon>Cesiribacter</taxon>
    </lineage>
</organism>
<comment type="caution">
    <text evidence="3">The sequence shown here is derived from an EMBL/GenBank/DDBJ whole genome shotgun (WGS) entry which is preliminary data.</text>
</comment>
<dbReference type="PANTHER" id="PTHR31793:SF27">
    <property type="entry name" value="NOVEL THIOESTERASE SUPERFAMILY DOMAIN AND SAPOSIN A-TYPE DOMAIN CONTAINING PROTEIN (0610012H03RIK)"/>
    <property type="match status" value="1"/>
</dbReference>
<evidence type="ECO:0000256" key="1">
    <source>
        <dbReference type="ARBA" id="ARBA00005953"/>
    </source>
</evidence>
<comment type="similarity">
    <text evidence="1">Belongs to the 4-hydroxybenzoyl-CoA thioesterase family.</text>
</comment>
<dbReference type="EC" id="3.1.2.-" evidence="3"/>
<dbReference type="Gene3D" id="3.10.129.10">
    <property type="entry name" value="Hotdog Thioesterase"/>
    <property type="match status" value="1"/>
</dbReference>
<reference evidence="3 4" key="1">
    <citation type="journal article" date="2013" name="Genome Announc.">
        <title>Draft Genome Sequence of Cesiribacter andamanensis Strain AMV16T, Isolated from a Soil Sample from a Mud Volcano in the Andaman Islands, India.</title>
        <authorList>
            <person name="Shivaji S."/>
            <person name="Ara S."/>
            <person name="Begum Z."/>
            <person name="Srinivas T.N."/>
            <person name="Singh A."/>
            <person name="Kumar Pinnaka A."/>
        </authorList>
    </citation>
    <scope>NUCLEOTIDE SEQUENCE [LARGE SCALE GENOMIC DNA]</scope>
    <source>
        <strain evidence="3 4">AMV16</strain>
    </source>
</reference>
<dbReference type="CDD" id="cd00586">
    <property type="entry name" value="4HBT"/>
    <property type="match status" value="1"/>
</dbReference>
<dbReference type="GO" id="GO:0047617">
    <property type="term" value="F:fatty acyl-CoA hydrolase activity"/>
    <property type="evidence" value="ECO:0007669"/>
    <property type="project" value="TreeGrafter"/>
</dbReference>
<dbReference type="RefSeq" id="WP_009196993.1">
    <property type="nucleotide sequence ID" value="NZ_AODQ01000130.1"/>
</dbReference>
<evidence type="ECO:0000313" key="3">
    <source>
        <dbReference type="EMBL" id="EMR01264.1"/>
    </source>
</evidence>
<sequence>MQEFKFSQPVEVRYADLDTMRHVNNAIYLTYIEQARSGYLAASCQWDWNQLGMVLAKTDINYRTPIHFQHRPLVWIRTSKLGKSSITQEVVISEKDRKDVIYATATVVLVHIDYKSGRPLPLPDYIRQRLRTYEPHKIEE</sequence>
<keyword evidence="2 3" id="KW-0378">Hydrolase</keyword>
<accession>M7NS33</accession>
<keyword evidence="4" id="KW-1185">Reference proteome</keyword>
<dbReference type="Proteomes" id="UP000011910">
    <property type="component" value="Unassembled WGS sequence"/>
</dbReference>
<evidence type="ECO:0000313" key="4">
    <source>
        <dbReference type="Proteomes" id="UP000011910"/>
    </source>
</evidence>
<gene>
    <name evidence="3" type="primary">fadM_2</name>
    <name evidence="3" type="ORF">ADICEAN_03613</name>
</gene>
<evidence type="ECO:0000256" key="2">
    <source>
        <dbReference type="ARBA" id="ARBA00022801"/>
    </source>
</evidence>
<protein>
    <submittedName>
        <fullName evidence="3">Long-chain acyl-CoA thioesterase FadM</fullName>
        <ecNumber evidence="3">3.1.2.-</ecNumber>
    </submittedName>
</protein>
<dbReference type="eggNOG" id="COG0824">
    <property type="taxonomic scope" value="Bacteria"/>
</dbReference>
<dbReference type="InterPro" id="IPR050563">
    <property type="entry name" value="4-hydroxybenzoyl-CoA_TE"/>
</dbReference>
<dbReference type="Pfam" id="PF13279">
    <property type="entry name" value="4HBT_2"/>
    <property type="match status" value="1"/>
</dbReference>
<dbReference type="PANTHER" id="PTHR31793">
    <property type="entry name" value="4-HYDROXYBENZOYL-COA THIOESTERASE FAMILY MEMBER"/>
    <property type="match status" value="1"/>
</dbReference>